<keyword evidence="1" id="KW-0489">Methyltransferase</keyword>
<gene>
    <name evidence="1" type="ORF">A5CPYCFAH4_09750</name>
</gene>
<name>A0ACA8QVD0_9BACT</name>
<keyword evidence="2" id="KW-1185">Reference proteome</keyword>
<keyword evidence="1" id="KW-0808">Transferase</keyword>
<dbReference type="EMBL" id="AP019737">
    <property type="protein sequence ID" value="BBL08751.1"/>
    <property type="molecule type" value="Genomic_DNA"/>
</dbReference>
<dbReference type="Proteomes" id="UP000317465">
    <property type="component" value="Chromosome"/>
</dbReference>
<evidence type="ECO:0000313" key="2">
    <source>
        <dbReference type="Proteomes" id="UP000317465"/>
    </source>
</evidence>
<reference evidence="1 2" key="1">
    <citation type="journal article" date="2020" name="Int. J. Syst. Evol. Microbiol.">
        <title>Alistipes communis sp. nov., Alistipes dispar sp. nov. and Alistipes onderdonkii subsp. vulgaris subsp. nov., isolated from human faeces, and creation of Alistipes onderdonkii subsp. onderdonkii subsp. nov.</title>
        <authorList>
            <person name="Sakamoto M."/>
            <person name="Ikeyama N."/>
            <person name="Ogata Y."/>
            <person name="Suda W."/>
            <person name="Iino T."/>
            <person name="Hattori M."/>
            <person name="Ohkuma M."/>
        </authorList>
    </citation>
    <scope>NUCLEOTIDE SEQUENCE [LARGE SCALE GENOMIC DNA]</scope>
    <source>
        <strain evidence="1 2">5CPYCFAH4</strain>
    </source>
</reference>
<protein>
    <submittedName>
        <fullName evidence="1">SAM-dependent methyltransferase</fullName>
    </submittedName>
</protein>
<sequence>MTMKKLIKWTLNHVPRPLLQRIAGWAVPMAGLFYRGRGAECPVCGAKYRKFLPYGYVHARANALCPKCLSLERHRLLWLYLTRETDLLKCYPRTLHIAPEVCIMRHLKPHFAGHPGQYVTADLESPLADLHFDVQQIPLADDSVDVILCNHLLEHVADDRKALCELYRILKPGGWGILLSPVEADYEQTFEDDTITDPDERTRIFGQYDHRRIYGADYTDRLRAAGFEAADIDYAASFTDAERKLYALPADHIYAVYKH</sequence>
<proteinExistence type="predicted"/>
<accession>A0ACA8QVD0</accession>
<organism evidence="1 2">
    <name type="scientific">Alistipes onderdonkii subsp. vulgaris</name>
    <dbReference type="NCBI Taxonomy" id="2585117"/>
    <lineage>
        <taxon>Bacteria</taxon>
        <taxon>Pseudomonadati</taxon>
        <taxon>Bacteroidota</taxon>
        <taxon>Bacteroidia</taxon>
        <taxon>Bacteroidales</taxon>
        <taxon>Rikenellaceae</taxon>
        <taxon>Alistipes</taxon>
    </lineage>
</organism>
<evidence type="ECO:0000313" key="1">
    <source>
        <dbReference type="EMBL" id="BBL08751.1"/>
    </source>
</evidence>